<evidence type="ECO:0000256" key="3">
    <source>
        <dbReference type="SAM" id="Phobius"/>
    </source>
</evidence>
<dbReference type="Gene3D" id="2.160.10.10">
    <property type="entry name" value="Hexapeptide repeat proteins"/>
    <property type="match status" value="1"/>
</dbReference>
<evidence type="ECO:0000256" key="1">
    <source>
        <dbReference type="ARBA" id="ARBA00007274"/>
    </source>
</evidence>
<dbReference type="InterPro" id="IPR051159">
    <property type="entry name" value="Hexapeptide_acetyltransf"/>
</dbReference>
<sequence>MNMNIDLTKYDQSWYSRGRSGIAVLLWWFVQGTLFRFSLHPMYNFRNALLRRFGAAIGKGVRIRPSARFTYPWKVRIDEHSWIGDHVEFYSLDVIVVGKHCVISQHSYLCTGSHKLNDPSFGLIVKPIVIKDGAWIASDVFVCPGVTVHELGVAGARSTVMKDIPAGEIHVGYPAKFLKERKMEEG</sequence>
<dbReference type="InterPro" id="IPR011004">
    <property type="entry name" value="Trimer_LpxA-like_sf"/>
</dbReference>
<dbReference type="Proteomes" id="UP000838686">
    <property type="component" value="Unassembled WGS sequence"/>
</dbReference>
<feature type="transmembrane region" description="Helical" evidence="3">
    <location>
        <begin position="20"/>
        <end position="39"/>
    </location>
</feature>
<accession>A0ABM9CDZ4</accession>
<comment type="caution">
    <text evidence="4">The sequence shown here is derived from an EMBL/GenBank/DDBJ whole genome shotgun (WGS) entry which is preliminary data.</text>
</comment>
<dbReference type="SUPFAM" id="SSF51161">
    <property type="entry name" value="Trimeric LpxA-like enzymes"/>
    <property type="match status" value="1"/>
</dbReference>
<keyword evidence="3" id="KW-0472">Membrane</keyword>
<evidence type="ECO:0008006" key="6">
    <source>
        <dbReference type="Google" id="ProtNLM"/>
    </source>
</evidence>
<keyword evidence="3" id="KW-0812">Transmembrane</keyword>
<evidence type="ECO:0000313" key="5">
    <source>
        <dbReference type="Proteomes" id="UP000838686"/>
    </source>
</evidence>
<dbReference type="PANTHER" id="PTHR23416:SF23">
    <property type="entry name" value="ACETYLTRANSFERASE C18B11.09C-RELATED"/>
    <property type="match status" value="1"/>
</dbReference>
<name>A0ABM9CDZ4_9BACL</name>
<proteinExistence type="inferred from homology"/>
<dbReference type="CDD" id="cd05825">
    <property type="entry name" value="LbH_wcaF_like"/>
    <property type="match status" value="1"/>
</dbReference>
<dbReference type="PANTHER" id="PTHR23416">
    <property type="entry name" value="SIALIC ACID SYNTHASE-RELATED"/>
    <property type="match status" value="1"/>
</dbReference>
<keyword evidence="5" id="KW-1185">Reference proteome</keyword>
<protein>
    <recommendedName>
        <fullName evidence="6">Colanic acid biosynthesis acetyltransferase WcaF</fullName>
    </recommendedName>
</protein>
<comment type="similarity">
    <text evidence="1">Belongs to the transferase hexapeptide repeat family.</text>
</comment>
<evidence type="ECO:0000313" key="4">
    <source>
        <dbReference type="EMBL" id="CAH1211004.1"/>
    </source>
</evidence>
<dbReference type="NCBIfam" id="NF007797">
    <property type="entry name" value="PRK10502.1"/>
    <property type="match status" value="1"/>
</dbReference>
<gene>
    <name evidence="4" type="ORF">PAECIP111893_03349</name>
</gene>
<organism evidence="4 5">
    <name type="scientific">Paenibacillus plantiphilus</name>
    <dbReference type="NCBI Taxonomy" id="2905650"/>
    <lineage>
        <taxon>Bacteria</taxon>
        <taxon>Bacillati</taxon>
        <taxon>Bacillota</taxon>
        <taxon>Bacilli</taxon>
        <taxon>Bacillales</taxon>
        <taxon>Paenibacillaceae</taxon>
        <taxon>Paenibacillus</taxon>
    </lineage>
</organism>
<reference evidence="4" key="1">
    <citation type="submission" date="2022-01" db="EMBL/GenBank/DDBJ databases">
        <authorList>
            <person name="Criscuolo A."/>
        </authorList>
    </citation>
    <scope>NUCLEOTIDE SEQUENCE</scope>
    <source>
        <strain evidence="4">CIP111893</strain>
    </source>
</reference>
<dbReference type="RefSeq" id="WP_236343674.1">
    <property type="nucleotide sequence ID" value="NZ_CAKMMF010000018.1"/>
</dbReference>
<dbReference type="EMBL" id="CAKMMF010000018">
    <property type="protein sequence ID" value="CAH1211004.1"/>
    <property type="molecule type" value="Genomic_DNA"/>
</dbReference>
<keyword evidence="2" id="KW-0808">Transferase</keyword>
<evidence type="ECO:0000256" key="2">
    <source>
        <dbReference type="ARBA" id="ARBA00022679"/>
    </source>
</evidence>
<keyword evidence="3" id="KW-1133">Transmembrane helix</keyword>